<dbReference type="GO" id="GO:0003678">
    <property type="term" value="F:DNA helicase activity"/>
    <property type="evidence" value="ECO:0007669"/>
    <property type="project" value="InterPro"/>
</dbReference>
<keyword evidence="4" id="KW-0347">Helicase</keyword>
<dbReference type="SMART" id="SM00382">
    <property type="entry name" value="AAA"/>
    <property type="match status" value="1"/>
</dbReference>
<sequence length="494" mass="54714">MDEDQQRAVDLAKSGKSFFLTGAGGTGKSYVIQNIVKALNSDGKDVALTAMTGCAALLIGKGAKTLHSWAGIGLGKESAEVILMKLRKAFKAKKNWLAADALIIDEVSMMMPELLDKLDTIGKGMRRSTLPFGGLQLILVGDMFQLPPVNKDSKDCFFVFESKAWNAHIHDSVVLRTVHRQTDPVFLKILDEARSGILTKESLDILDSRRTTAWKKLEIKPTLLFTKRADVDQINMTQLNKCEGEDKVFVARTIKTQAYLTAHTVQQVTDYAIEKMDKNGAYVPELSLRKGAQVMLLSNKYMDFGLVNGSRGIVEKFCDGPSGYPMVKFRNGEVLIIEPHVWESEDVEGLQRQQIPLRLAYAITIHKAQGATLDCALIDIGDNTFEYGQAYVALSRVRSLDCLYIWDLTARAFMVHPKVKTFLERVFVMDSTVTTRDPTVTTRDPTVTARDPTVTARDPTVTNQEDLPATMSAHSIPRSADCTELNALSSDDPS</sequence>
<proteinExistence type="predicted"/>
<dbReference type="EMBL" id="MN740728">
    <property type="protein sequence ID" value="QHS80988.1"/>
    <property type="molecule type" value="Genomic_DNA"/>
</dbReference>
<evidence type="ECO:0000256" key="1">
    <source>
        <dbReference type="ARBA" id="ARBA00022741"/>
    </source>
</evidence>
<dbReference type="GO" id="GO:0000723">
    <property type="term" value="P:telomere maintenance"/>
    <property type="evidence" value="ECO:0007669"/>
    <property type="project" value="InterPro"/>
</dbReference>
<evidence type="ECO:0000256" key="6">
    <source>
        <dbReference type="ARBA" id="ARBA00023125"/>
    </source>
</evidence>
<keyword evidence="8" id="KW-0413">Isomerase</keyword>
<evidence type="ECO:0000256" key="8">
    <source>
        <dbReference type="ARBA" id="ARBA00023235"/>
    </source>
</evidence>
<dbReference type="Pfam" id="PF21530">
    <property type="entry name" value="Pif1_2B_dom"/>
    <property type="match status" value="1"/>
</dbReference>
<reference evidence="11" key="1">
    <citation type="journal article" date="2020" name="Nature">
        <title>Giant virus diversity and host interactions through global metagenomics.</title>
        <authorList>
            <person name="Schulz F."/>
            <person name="Roux S."/>
            <person name="Paez-Espino D."/>
            <person name="Jungbluth S."/>
            <person name="Walsh D.A."/>
            <person name="Denef V.J."/>
            <person name="McMahon K.D."/>
            <person name="Konstantinidis K.T."/>
            <person name="Eloe-Fadrosh E.A."/>
            <person name="Kyrpides N.C."/>
            <person name="Woyke T."/>
        </authorList>
    </citation>
    <scope>NUCLEOTIDE SEQUENCE</scope>
    <source>
        <strain evidence="11">GVMAG-S-1101161-73</strain>
    </source>
</reference>
<evidence type="ECO:0000256" key="5">
    <source>
        <dbReference type="ARBA" id="ARBA00022840"/>
    </source>
</evidence>
<keyword evidence="2" id="KW-0227">DNA damage</keyword>
<protein>
    <recommendedName>
        <fullName evidence="10">AAA+ ATPase domain-containing protein</fullName>
    </recommendedName>
</protein>
<dbReference type="InterPro" id="IPR027417">
    <property type="entry name" value="P-loop_NTPase"/>
</dbReference>
<feature type="compositionally biased region" description="Low complexity" evidence="9">
    <location>
        <begin position="437"/>
        <end position="453"/>
    </location>
</feature>
<evidence type="ECO:0000256" key="9">
    <source>
        <dbReference type="SAM" id="MobiDB-lite"/>
    </source>
</evidence>
<dbReference type="InterPro" id="IPR051055">
    <property type="entry name" value="PIF1_helicase"/>
</dbReference>
<keyword evidence="3" id="KW-0378">Hydrolase</keyword>
<dbReference type="InterPro" id="IPR049163">
    <property type="entry name" value="Pif1-like_2B_dom"/>
</dbReference>
<organism evidence="11">
    <name type="scientific">viral metagenome</name>
    <dbReference type="NCBI Taxonomy" id="1070528"/>
    <lineage>
        <taxon>unclassified sequences</taxon>
        <taxon>metagenomes</taxon>
        <taxon>organismal metagenomes</taxon>
    </lineage>
</organism>
<dbReference type="CDD" id="cd18809">
    <property type="entry name" value="SF1_C_RecD"/>
    <property type="match status" value="1"/>
</dbReference>
<dbReference type="Pfam" id="PF05970">
    <property type="entry name" value="PIF1"/>
    <property type="match status" value="1"/>
</dbReference>
<dbReference type="SUPFAM" id="SSF52540">
    <property type="entry name" value="P-loop containing nucleoside triphosphate hydrolases"/>
    <property type="match status" value="2"/>
</dbReference>
<dbReference type="InterPro" id="IPR010285">
    <property type="entry name" value="DNA_helicase_pif1-like_DEAD"/>
</dbReference>
<dbReference type="GO" id="GO:0006281">
    <property type="term" value="P:DNA repair"/>
    <property type="evidence" value="ECO:0007669"/>
    <property type="project" value="InterPro"/>
</dbReference>
<dbReference type="CDD" id="cd18037">
    <property type="entry name" value="DEXSc_Pif1_like"/>
    <property type="match status" value="1"/>
</dbReference>
<evidence type="ECO:0000256" key="4">
    <source>
        <dbReference type="ARBA" id="ARBA00022806"/>
    </source>
</evidence>
<dbReference type="AlphaFoldDB" id="A0A6C0AMI0"/>
<feature type="domain" description="AAA+ ATPase" evidence="10">
    <location>
        <begin position="14"/>
        <end position="209"/>
    </location>
</feature>
<keyword evidence="1" id="KW-0547">Nucleotide-binding</keyword>
<evidence type="ECO:0000256" key="2">
    <source>
        <dbReference type="ARBA" id="ARBA00022763"/>
    </source>
</evidence>
<dbReference type="Gene3D" id="3.40.50.300">
    <property type="entry name" value="P-loop containing nucleotide triphosphate hydrolases"/>
    <property type="match status" value="2"/>
</dbReference>
<evidence type="ECO:0000259" key="10">
    <source>
        <dbReference type="SMART" id="SM00382"/>
    </source>
</evidence>
<evidence type="ECO:0000256" key="3">
    <source>
        <dbReference type="ARBA" id="ARBA00022801"/>
    </source>
</evidence>
<evidence type="ECO:0000256" key="7">
    <source>
        <dbReference type="ARBA" id="ARBA00023204"/>
    </source>
</evidence>
<keyword evidence="5" id="KW-0067">ATP-binding</keyword>
<keyword evidence="7" id="KW-0234">DNA repair</keyword>
<evidence type="ECO:0000313" key="11">
    <source>
        <dbReference type="EMBL" id="QHS80988.1"/>
    </source>
</evidence>
<accession>A0A6C0AMI0</accession>
<name>A0A6C0AMI0_9ZZZZ</name>
<dbReference type="PANTHER" id="PTHR47642">
    <property type="entry name" value="ATP-DEPENDENT DNA HELICASE"/>
    <property type="match status" value="1"/>
</dbReference>
<dbReference type="PANTHER" id="PTHR47642:SF5">
    <property type="entry name" value="ATP-DEPENDENT DNA HELICASE"/>
    <property type="match status" value="1"/>
</dbReference>
<keyword evidence="6" id="KW-0238">DNA-binding</keyword>
<dbReference type="InterPro" id="IPR003593">
    <property type="entry name" value="AAA+_ATPase"/>
</dbReference>
<feature type="region of interest" description="Disordered" evidence="9">
    <location>
        <begin position="437"/>
        <end position="472"/>
    </location>
</feature>